<evidence type="ECO:0000313" key="2">
    <source>
        <dbReference type="EMBL" id="MBC6491795.1"/>
    </source>
</evidence>
<keyword evidence="1" id="KW-0472">Membrane</keyword>
<proteinExistence type="predicted"/>
<evidence type="ECO:0000256" key="1">
    <source>
        <dbReference type="SAM" id="Phobius"/>
    </source>
</evidence>
<dbReference type="EMBL" id="MBUA01000023">
    <property type="protein sequence ID" value="MBC6491795.1"/>
    <property type="molecule type" value="Genomic_DNA"/>
</dbReference>
<organism evidence="2 3">
    <name type="scientific">Flavihumibacter stibioxidans</name>
    <dbReference type="NCBI Taxonomy" id="1834163"/>
    <lineage>
        <taxon>Bacteria</taxon>
        <taxon>Pseudomonadati</taxon>
        <taxon>Bacteroidota</taxon>
        <taxon>Chitinophagia</taxon>
        <taxon>Chitinophagales</taxon>
        <taxon>Chitinophagaceae</taxon>
        <taxon>Flavihumibacter</taxon>
    </lineage>
</organism>
<keyword evidence="3" id="KW-1185">Reference proteome</keyword>
<feature type="transmembrane region" description="Helical" evidence="1">
    <location>
        <begin position="49"/>
        <end position="69"/>
    </location>
</feature>
<dbReference type="Proteomes" id="UP000765802">
    <property type="component" value="Unassembled WGS sequence"/>
</dbReference>
<keyword evidence="1" id="KW-1133">Transmembrane helix</keyword>
<gene>
    <name evidence="2" type="ORF">BC349_12100</name>
</gene>
<name>A0ABR7M9U5_9BACT</name>
<keyword evidence="1" id="KW-0812">Transmembrane</keyword>
<reference evidence="2 3" key="1">
    <citation type="submission" date="2016-07" db="EMBL/GenBank/DDBJ databases">
        <title>Genome analysis of Flavihumibacter stibioxidans YS-17.</title>
        <authorList>
            <person name="Shi K."/>
            <person name="Han Y."/>
            <person name="Wang G."/>
        </authorList>
    </citation>
    <scope>NUCLEOTIDE SEQUENCE [LARGE SCALE GENOMIC DNA]</scope>
    <source>
        <strain evidence="2 3">YS-17</strain>
    </source>
</reference>
<sequence>MTIATLIGFLTLLTNKHKGLTINFFVSLGWLLRYFEHASYLLLYDRQNVGRWLIVTIPIILAALLFILTFKSKQNILGKPFRWRVVTFLIFAIASIGLISFVRKPHVGEFNCWYYFDNKSDYKITFAVTPDHIWEATSNSEELRNFILKNGIRDEFREGIYCPETKVKIVTRFKKIVAIRIIGFHNTTTNVYANLKSSIDIDINKIKGDMDILQPDFTVGD</sequence>
<accession>A0ABR7M9U5</accession>
<evidence type="ECO:0000313" key="3">
    <source>
        <dbReference type="Proteomes" id="UP000765802"/>
    </source>
</evidence>
<comment type="caution">
    <text evidence="2">The sequence shown here is derived from an EMBL/GenBank/DDBJ whole genome shotgun (WGS) entry which is preliminary data.</text>
</comment>
<feature type="transmembrane region" description="Helical" evidence="1">
    <location>
        <begin position="81"/>
        <end position="102"/>
    </location>
</feature>
<protein>
    <submittedName>
        <fullName evidence="2">Uncharacterized protein</fullName>
    </submittedName>
</protein>